<sequence length="122" mass="13583">MNDLNQVTKDAEKKFPHYGEYARCQSKAQMTGVVSFVVAGATAVILQEFGNQHIKTFFKSQWTIPPKARIVAPMLFGAAVAYYVTMKQSKNCQYMWMAMEGKHTALSNINGNGIGENNKQSV</sequence>
<dbReference type="AlphaFoldDB" id="A0A8J1TYY7"/>
<comment type="caution">
    <text evidence="1">The sequence shown here is derived from an EMBL/GenBank/DDBJ whole genome shotgun (WGS) entry which is preliminary data.</text>
</comment>
<reference evidence="1" key="1">
    <citation type="submission" date="2022-03" db="EMBL/GenBank/DDBJ databases">
        <authorList>
            <person name="Martin C."/>
        </authorList>
    </citation>
    <scope>NUCLEOTIDE SEQUENCE</scope>
</reference>
<dbReference type="EMBL" id="CAIIXF020000006">
    <property type="protein sequence ID" value="CAH1786620.1"/>
    <property type="molecule type" value="Genomic_DNA"/>
</dbReference>
<dbReference type="Pfam" id="PF15110">
    <property type="entry name" value="TMEM141"/>
    <property type="match status" value="1"/>
</dbReference>
<dbReference type="PANTHER" id="PTHR47229">
    <property type="entry name" value="TRANSMEMBRANE PROTEIN 141"/>
    <property type="match status" value="1"/>
</dbReference>
<dbReference type="InterPro" id="IPR038259">
    <property type="entry name" value="Tmem141_sf"/>
</dbReference>
<accession>A0A8J1TYY7</accession>
<dbReference type="PANTHER" id="PTHR47229:SF1">
    <property type="entry name" value="TRANSMEMBRANE PROTEIN 141"/>
    <property type="match status" value="1"/>
</dbReference>
<evidence type="ECO:0000313" key="1">
    <source>
        <dbReference type="EMBL" id="CAH1786620.1"/>
    </source>
</evidence>
<proteinExistence type="predicted"/>
<organism evidence="1 2">
    <name type="scientific">Owenia fusiformis</name>
    <name type="common">Polychaete worm</name>
    <dbReference type="NCBI Taxonomy" id="6347"/>
    <lineage>
        <taxon>Eukaryota</taxon>
        <taxon>Metazoa</taxon>
        <taxon>Spiralia</taxon>
        <taxon>Lophotrochozoa</taxon>
        <taxon>Annelida</taxon>
        <taxon>Polychaeta</taxon>
        <taxon>Sedentaria</taxon>
        <taxon>Canalipalpata</taxon>
        <taxon>Sabellida</taxon>
        <taxon>Oweniida</taxon>
        <taxon>Oweniidae</taxon>
        <taxon>Owenia</taxon>
    </lineage>
</organism>
<evidence type="ECO:0000313" key="2">
    <source>
        <dbReference type="Proteomes" id="UP000749559"/>
    </source>
</evidence>
<dbReference type="OrthoDB" id="10056589at2759"/>
<dbReference type="Proteomes" id="UP000749559">
    <property type="component" value="Unassembled WGS sequence"/>
</dbReference>
<dbReference type="InterPro" id="IPR026788">
    <property type="entry name" value="Tmem141"/>
</dbReference>
<name>A0A8J1TYY7_OWEFU</name>
<keyword evidence="2" id="KW-1185">Reference proteome</keyword>
<dbReference type="Gene3D" id="1.10.3350.20">
    <property type="entry name" value="Tmem141 protein family"/>
    <property type="match status" value="1"/>
</dbReference>
<gene>
    <name evidence="1" type="ORF">OFUS_LOCUS12480</name>
</gene>
<protein>
    <submittedName>
        <fullName evidence="1">Uncharacterized protein</fullName>
    </submittedName>
</protein>